<proteinExistence type="predicted"/>
<organism evidence="1 2">
    <name type="scientific">Ambrosia artemisiifolia</name>
    <name type="common">Common ragweed</name>
    <dbReference type="NCBI Taxonomy" id="4212"/>
    <lineage>
        <taxon>Eukaryota</taxon>
        <taxon>Viridiplantae</taxon>
        <taxon>Streptophyta</taxon>
        <taxon>Embryophyta</taxon>
        <taxon>Tracheophyta</taxon>
        <taxon>Spermatophyta</taxon>
        <taxon>Magnoliopsida</taxon>
        <taxon>eudicotyledons</taxon>
        <taxon>Gunneridae</taxon>
        <taxon>Pentapetalae</taxon>
        <taxon>asterids</taxon>
        <taxon>campanulids</taxon>
        <taxon>Asterales</taxon>
        <taxon>Asteraceae</taxon>
        <taxon>Asteroideae</taxon>
        <taxon>Heliantheae alliance</taxon>
        <taxon>Heliantheae</taxon>
        <taxon>Ambrosia</taxon>
    </lineage>
</organism>
<dbReference type="AlphaFoldDB" id="A0AAD5CTD5"/>
<evidence type="ECO:0000313" key="2">
    <source>
        <dbReference type="Proteomes" id="UP001206925"/>
    </source>
</evidence>
<comment type="caution">
    <text evidence="1">The sequence shown here is derived from an EMBL/GenBank/DDBJ whole genome shotgun (WGS) entry which is preliminary data.</text>
</comment>
<name>A0AAD5CTD5_AMBAR</name>
<dbReference type="EMBL" id="JAMZMK010006798">
    <property type="protein sequence ID" value="KAI7747292.1"/>
    <property type="molecule type" value="Genomic_DNA"/>
</dbReference>
<dbReference type="Proteomes" id="UP001206925">
    <property type="component" value="Unassembled WGS sequence"/>
</dbReference>
<evidence type="ECO:0000313" key="1">
    <source>
        <dbReference type="EMBL" id="KAI7747292.1"/>
    </source>
</evidence>
<keyword evidence="2" id="KW-1185">Reference proteome</keyword>
<sequence length="42" mass="4857">MTERRLASFSSRLSLVSGLPKLVDTVWWGPIRQLKLLLKKTM</sequence>
<protein>
    <submittedName>
        <fullName evidence="1">Uncharacterized protein</fullName>
    </submittedName>
</protein>
<gene>
    <name evidence="1" type="ORF">M8C21_022666</name>
</gene>
<accession>A0AAD5CTD5</accession>
<reference evidence="1" key="1">
    <citation type="submission" date="2022-06" db="EMBL/GenBank/DDBJ databases">
        <title>Uncovering the hologenomic basis of an extraordinary plant invasion.</title>
        <authorList>
            <person name="Bieker V.C."/>
            <person name="Martin M.D."/>
            <person name="Gilbert T."/>
            <person name="Hodgins K."/>
            <person name="Battlay P."/>
            <person name="Petersen B."/>
            <person name="Wilson J."/>
        </authorList>
    </citation>
    <scope>NUCLEOTIDE SEQUENCE</scope>
    <source>
        <strain evidence="1">AA19_3_7</strain>
        <tissue evidence="1">Leaf</tissue>
    </source>
</reference>